<organism evidence="4">
    <name type="scientific">Rhipicephalus appendiculatus</name>
    <name type="common">Brown ear tick</name>
    <dbReference type="NCBI Taxonomy" id="34631"/>
    <lineage>
        <taxon>Eukaryota</taxon>
        <taxon>Metazoa</taxon>
        <taxon>Ecdysozoa</taxon>
        <taxon>Arthropoda</taxon>
        <taxon>Chelicerata</taxon>
        <taxon>Arachnida</taxon>
        <taxon>Acari</taxon>
        <taxon>Parasitiformes</taxon>
        <taxon>Ixodida</taxon>
        <taxon>Ixodoidea</taxon>
        <taxon>Ixodidae</taxon>
        <taxon>Rhipicephalinae</taxon>
        <taxon>Rhipicephalus</taxon>
        <taxon>Rhipicephalus</taxon>
    </lineage>
</organism>
<sequence length="192" mass="21625">MADTEVLSQKMVEMPAAPTPNKPPVRRASIETINENLEQAKICKQEGNALYNDGQIKPAIRKYHQCLLHLRACQARYDMPQLGPGGLGLDKEVQDVVDKVQAECYNNLAACLLKQPKCDYNRVVQYSNKVLCLQPNNVKAMFRKAVAHYNMGNYRVAQTYLNDAVKMRKGPDAMMKKYLDLCAEAESSSNKK</sequence>
<dbReference type="InterPro" id="IPR011990">
    <property type="entry name" value="TPR-like_helical_dom_sf"/>
</dbReference>
<dbReference type="EMBL" id="GEDV01011495">
    <property type="protein sequence ID" value="JAP77062.1"/>
    <property type="molecule type" value="Transcribed_RNA"/>
</dbReference>
<name>A0A131YF03_RHIAP</name>
<dbReference type="InterPro" id="IPR019734">
    <property type="entry name" value="TPR_rpt"/>
</dbReference>
<dbReference type="SMART" id="SM00028">
    <property type="entry name" value="TPR"/>
    <property type="match status" value="3"/>
</dbReference>
<dbReference type="PANTHER" id="PTHR11242:SF18">
    <property type="entry name" value="PEPTIDYLPROLYL ISOMERASE"/>
    <property type="match status" value="1"/>
</dbReference>
<evidence type="ECO:0000256" key="1">
    <source>
        <dbReference type="ARBA" id="ARBA00022737"/>
    </source>
</evidence>
<dbReference type="InterPro" id="IPR039663">
    <property type="entry name" value="AIP/AIPL1/TTC9"/>
</dbReference>
<evidence type="ECO:0000313" key="4">
    <source>
        <dbReference type="EMBL" id="JAP77062.1"/>
    </source>
</evidence>
<proteinExistence type="predicted"/>
<reference evidence="4" key="1">
    <citation type="journal article" date="2016" name="Ticks Tick Borne Dis.">
        <title>De novo assembly and annotation of the salivary gland transcriptome of Rhipicephalus appendiculatus male and female ticks during blood feeding.</title>
        <authorList>
            <person name="de Castro M.H."/>
            <person name="de Klerk D."/>
            <person name="Pienaar R."/>
            <person name="Latif A.A."/>
            <person name="Rees D.J."/>
            <person name="Mans B.J."/>
        </authorList>
    </citation>
    <scope>NUCLEOTIDE SEQUENCE</scope>
    <source>
        <tissue evidence="4">Salivary glands</tissue>
    </source>
</reference>
<keyword evidence="2" id="KW-0802">TPR repeat</keyword>
<dbReference type="Gene3D" id="1.25.40.10">
    <property type="entry name" value="Tetratricopeptide repeat domain"/>
    <property type="match status" value="1"/>
</dbReference>
<evidence type="ECO:0000256" key="3">
    <source>
        <dbReference type="SAM" id="MobiDB-lite"/>
    </source>
</evidence>
<feature type="region of interest" description="Disordered" evidence="3">
    <location>
        <begin position="1"/>
        <end position="25"/>
    </location>
</feature>
<evidence type="ECO:0000256" key="2">
    <source>
        <dbReference type="ARBA" id="ARBA00022803"/>
    </source>
</evidence>
<accession>A0A131YF03</accession>
<dbReference type="SUPFAM" id="SSF48452">
    <property type="entry name" value="TPR-like"/>
    <property type="match status" value="1"/>
</dbReference>
<protein>
    <submittedName>
        <fullName evidence="4">Tetratricopeptide repeat protein 9C isoform X4</fullName>
    </submittedName>
</protein>
<dbReference type="PANTHER" id="PTHR11242">
    <property type="entry name" value="ARYL HYDROCARBON RECEPTOR INTERACTING PROTEIN RELATED"/>
    <property type="match status" value="1"/>
</dbReference>
<keyword evidence="1" id="KW-0677">Repeat</keyword>
<dbReference type="AlphaFoldDB" id="A0A131YF03"/>